<dbReference type="Pfam" id="PF01355">
    <property type="entry name" value="HIPIP"/>
    <property type="match status" value="1"/>
</dbReference>
<keyword evidence="4" id="KW-0249">Electron transport</keyword>
<dbReference type="PANTHER" id="PTHR41247:SF1">
    <property type="entry name" value="HTH-TYPE TRANSCRIPTIONAL REPRESSOR YCNK"/>
    <property type="match status" value="1"/>
</dbReference>
<proteinExistence type="predicted"/>
<evidence type="ECO:0000313" key="9">
    <source>
        <dbReference type="EMBL" id="MFD1647968.1"/>
    </source>
</evidence>
<dbReference type="RefSeq" id="WP_256401555.1">
    <property type="nucleotide sequence ID" value="NZ_JANHJR010000004.1"/>
</dbReference>
<evidence type="ECO:0000313" key="10">
    <source>
        <dbReference type="Proteomes" id="UP001597034"/>
    </source>
</evidence>
<dbReference type="InterPro" id="IPR036369">
    <property type="entry name" value="HIPIP_sf"/>
</dbReference>
<evidence type="ECO:0000256" key="6">
    <source>
        <dbReference type="ARBA" id="ARBA00023014"/>
    </source>
</evidence>
<evidence type="ECO:0000259" key="8">
    <source>
        <dbReference type="PROSITE" id="PS51373"/>
    </source>
</evidence>
<sequence length="280" mass="29757">MGERNSTELDRRTMLALVGTGSAAALGGCLGGNGDGDDGTPTATETPSDAVPDEYRTATGLDGGQRDPAALVAKGDVSYQSEPQNGQQCSGCAFYIPDKNGDGVGACTIVEGTIEPNGYCTSYVAHEADSDGDEQSVSPVDVPEDASCAVCGMMAANFPEWNAQAVHTDDTREFFCTSGCATTYYAVPVQFAETDADVAGLWVRDLNSRELVDGTTAYYALETDGERLDDPMRVNPAPFEARADAVAYVDEVDYLTEEDIVQLSAFDRELAEQYRGQLLE</sequence>
<dbReference type="AlphaFoldDB" id="A0ABD6DPL0"/>
<evidence type="ECO:0000256" key="1">
    <source>
        <dbReference type="ARBA" id="ARBA00022448"/>
    </source>
</evidence>
<dbReference type="InterPro" id="IPR000170">
    <property type="entry name" value="High_potential_FeS_prot"/>
</dbReference>
<dbReference type="SUPFAM" id="SSF57652">
    <property type="entry name" value="HIPIP (high potential iron protein)"/>
    <property type="match status" value="1"/>
</dbReference>
<protein>
    <submittedName>
        <fullName evidence="9">Nitrous oxide reductase accessory protein NosL</fullName>
    </submittedName>
</protein>
<keyword evidence="6" id="KW-0411">Iron-sulfur</keyword>
<dbReference type="Pfam" id="PF05573">
    <property type="entry name" value="NosL"/>
    <property type="match status" value="1"/>
</dbReference>
<accession>A0ABD6DPL0</accession>
<keyword evidence="1" id="KW-0813">Transport</keyword>
<evidence type="ECO:0000256" key="4">
    <source>
        <dbReference type="ARBA" id="ARBA00022982"/>
    </source>
</evidence>
<dbReference type="PANTHER" id="PTHR41247">
    <property type="entry name" value="HTH-TYPE TRANSCRIPTIONAL REPRESSOR YCNK"/>
    <property type="match status" value="1"/>
</dbReference>
<dbReference type="InterPro" id="IPR008719">
    <property type="entry name" value="N2O_reductase_NosL"/>
</dbReference>
<organism evidence="9 10">
    <name type="scientific">Haloarchaeobius litoreus</name>
    <dbReference type="NCBI Taxonomy" id="755306"/>
    <lineage>
        <taxon>Archaea</taxon>
        <taxon>Methanobacteriati</taxon>
        <taxon>Methanobacteriota</taxon>
        <taxon>Stenosarchaea group</taxon>
        <taxon>Halobacteria</taxon>
        <taxon>Halobacteriales</taxon>
        <taxon>Halorubellaceae</taxon>
        <taxon>Haloarchaeobius</taxon>
    </lineage>
</organism>
<feature type="domain" description="High potential iron-sulfur proteins family profile" evidence="8">
    <location>
        <begin position="60"/>
        <end position="128"/>
    </location>
</feature>
<keyword evidence="10" id="KW-1185">Reference proteome</keyword>
<dbReference type="GO" id="GO:0051539">
    <property type="term" value="F:4 iron, 4 sulfur cluster binding"/>
    <property type="evidence" value="ECO:0007669"/>
    <property type="project" value="UniProtKB-KW"/>
</dbReference>
<comment type="caution">
    <text evidence="9">The sequence shown here is derived from an EMBL/GenBank/DDBJ whole genome shotgun (WGS) entry which is preliminary data.</text>
</comment>
<feature type="region of interest" description="Disordered" evidence="7">
    <location>
        <begin position="28"/>
        <end position="66"/>
    </location>
</feature>
<dbReference type="Proteomes" id="UP001597034">
    <property type="component" value="Unassembled WGS sequence"/>
</dbReference>
<evidence type="ECO:0000256" key="5">
    <source>
        <dbReference type="ARBA" id="ARBA00023004"/>
    </source>
</evidence>
<keyword evidence="2" id="KW-0004">4Fe-4S</keyword>
<dbReference type="Gene3D" id="4.10.490.10">
    <property type="entry name" value="High potential iron-sulphur protein"/>
    <property type="match status" value="1"/>
</dbReference>
<dbReference type="PROSITE" id="PS51373">
    <property type="entry name" value="HIPIP"/>
    <property type="match status" value="1"/>
</dbReference>
<dbReference type="GO" id="GO:0046872">
    <property type="term" value="F:metal ion binding"/>
    <property type="evidence" value="ECO:0007669"/>
    <property type="project" value="UniProtKB-KW"/>
</dbReference>
<evidence type="ECO:0000256" key="7">
    <source>
        <dbReference type="SAM" id="MobiDB-lite"/>
    </source>
</evidence>
<dbReference type="SUPFAM" id="SSF160387">
    <property type="entry name" value="NosL/MerB-like"/>
    <property type="match status" value="1"/>
</dbReference>
<reference evidence="9 10" key="1">
    <citation type="journal article" date="2019" name="Int. J. Syst. Evol. Microbiol.">
        <title>The Global Catalogue of Microorganisms (GCM) 10K type strain sequencing project: providing services to taxonomists for standard genome sequencing and annotation.</title>
        <authorList>
            <consortium name="The Broad Institute Genomics Platform"/>
            <consortium name="The Broad Institute Genome Sequencing Center for Infectious Disease"/>
            <person name="Wu L."/>
            <person name="Ma J."/>
        </authorList>
    </citation>
    <scope>NUCLEOTIDE SEQUENCE [LARGE SCALE GENOMIC DNA]</scope>
    <source>
        <strain evidence="9 10">CGMCC 1.10390</strain>
    </source>
</reference>
<keyword evidence="5" id="KW-0408">Iron</keyword>
<dbReference type="EMBL" id="JBHUDO010000004">
    <property type="protein sequence ID" value="MFD1647968.1"/>
    <property type="molecule type" value="Genomic_DNA"/>
</dbReference>
<evidence type="ECO:0000256" key="2">
    <source>
        <dbReference type="ARBA" id="ARBA00022485"/>
    </source>
</evidence>
<evidence type="ECO:0000256" key="3">
    <source>
        <dbReference type="ARBA" id="ARBA00022723"/>
    </source>
</evidence>
<gene>
    <name evidence="9" type="ORF">ACFSBL_19970</name>
</gene>
<dbReference type="PROSITE" id="PS51257">
    <property type="entry name" value="PROKAR_LIPOPROTEIN"/>
    <property type="match status" value="1"/>
</dbReference>
<name>A0ABD6DPL0_9EURY</name>
<keyword evidence="3" id="KW-0479">Metal-binding</keyword>